<dbReference type="EMBL" id="CM046393">
    <property type="protein sequence ID" value="KAI8551191.1"/>
    <property type="molecule type" value="Genomic_DNA"/>
</dbReference>
<sequence>MADHGDGGGSGEVVDCSEDRGGMMVAETGDETVVETIGATSATAESGGDGIQEQQQETAGDEVPRTAESEARARDQVGAVGSSRAPEVLGMVAEGPPVVDRSSGGAEGSGTVGENPESNESPPRDSAKGKGVVIEEEQVGRVQIEEVQTVEADPVEIREEDIAFRPPAGAATSSRHVPVTYDDIAEHTPDEILARVLEQHPEIGEYILKAKEDRAKAVEAAEAAARAEREAEGERAGSEGLAADVEAEEAEAEEALGPRALRGTDRHSRPTTTRSLC</sequence>
<gene>
    <name evidence="1" type="ORF">RHMOL_Rhmol06G0166100</name>
</gene>
<evidence type="ECO:0000313" key="1">
    <source>
        <dbReference type="EMBL" id="KAI8551191.1"/>
    </source>
</evidence>
<accession>A0ACC0NDV4</accession>
<protein>
    <submittedName>
        <fullName evidence="1">Uncharacterized protein</fullName>
    </submittedName>
</protein>
<proteinExistence type="predicted"/>
<dbReference type="Proteomes" id="UP001062846">
    <property type="component" value="Chromosome 6"/>
</dbReference>
<evidence type="ECO:0000313" key="2">
    <source>
        <dbReference type="Proteomes" id="UP001062846"/>
    </source>
</evidence>
<organism evidence="1 2">
    <name type="scientific">Rhododendron molle</name>
    <name type="common">Chinese azalea</name>
    <name type="synonym">Azalea mollis</name>
    <dbReference type="NCBI Taxonomy" id="49168"/>
    <lineage>
        <taxon>Eukaryota</taxon>
        <taxon>Viridiplantae</taxon>
        <taxon>Streptophyta</taxon>
        <taxon>Embryophyta</taxon>
        <taxon>Tracheophyta</taxon>
        <taxon>Spermatophyta</taxon>
        <taxon>Magnoliopsida</taxon>
        <taxon>eudicotyledons</taxon>
        <taxon>Gunneridae</taxon>
        <taxon>Pentapetalae</taxon>
        <taxon>asterids</taxon>
        <taxon>Ericales</taxon>
        <taxon>Ericaceae</taxon>
        <taxon>Ericoideae</taxon>
        <taxon>Rhodoreae</taxon>
        <taxon>Rhododendron</taxon>
    </lineage>
</organism>
<keyword evidence="2" id="KW-1185">Reference proteome</keyword>
<comment type="caution">
    <text evidence="1">The sequence shown here is derived from an EMBL/GenBank/DDBJ whole genome shotgun (WGS) entry which is preliminary data.</text>
</comment>
<name>A0ACC0NDV4_RHOML</name>
<reference evidence="1" key="1">
    <citation type="submission" date="2022-02" db="EMBL/GenBank/DDBJ databases">
        <title>Plant Genome Project.</title>
        <authorList>
            <person name="Zhang R.-G."/>
        </authorList>
    </citation>
    <scope>NUCLEOTIDE SEQUENCE</scope>
    <source>
        <strain evidence="1">AT1</strain>
    </source>
</reference>